<evidence type="ECO:0000256" key="1">
    <source>
        <dbReference type="SAM" id="Phobius"/>
    </source>
</evidence>
<dbReference type="InterPro" id="IPR036388">
    <property type="entry name" value="WH-like_DNA-bd_sf"/>
</dbReference>
<evidence type="ECO:0000313" key="3">
    <source>
        <dbReference type="Proteomes" id="UP001595932"/>
    </source>
</evidence>
<dbReference type="Proteomes" id="UP001595932">
    <property type="component" value="Unassembled WGS sequence"/>
</dbReference>
<gene>
    <name evidence="2" type="ORF">ACFO5U_13545</name>
</gene>
<keyword evidence="1" id="KW-0472">Membrane</keyword>
<name>A0ABV9MDG7_9BACL</name>
<keyword evidence="1" id="KW-0812">Transmembrane</keyword>
<accession>A0ABV9MDG7</accession>
<dbReference type="EMBL" id="JBHSGL010000014">
    <property type="protein sequence ID" value="MFC4713886.1"/>
    <property type="molecule type" value="Genomic_DNA"/>
</dbReference>
<reference evidence="3" key="1">
    <citation type="journal article" date="2019" name="Int. J. Syst. Evol. Microbiol.">
        <title>The Global Catalogue of Microorganisms (GCM) 10K type strain sequencing project: providing services to taxonomists for standard genome sequencing and annotation.</title>
        <authorList>
            <consortium name="The Broad Institute Genomics Platform"/>
            <consortium name="The Broad Institute Genome Sequencing Center for Infectious Disease"/>
            <person name="Wu L."/>
            <person name="Ma J."/>
        </authorList>
    </citation>
    <scope>NUCLEOTIDE SEQUENCE [LARGE SCALE GENOMIC DNA]</scope>
    <source>
        <strain evidence="3">CGMCC 1.12151</strain>
    </source>
</reference>
<keyword evidence="3" id="KW-1185">Reference proteome</keyword>
<organism evidence="2 3">
    <name type="scientific">Planococcus dechangensis</name>
    <dbReference type="NCBI Taxonomy" id="1176255"/>
    <lineage>
        <taxon>Bacteria</taxon>
        <taxon>Bacillati</taxon>
        <taxon>Bacillota</taxon>
        <taxon>Bacilli</taxon>
        <taxon>Bacillales</taxon>
        <taxon>Caryophanaceae</taxon>
        <taxon>Planococcus</taxon>
    </lineage>
</organism>
<evidence type="ECO:0008006" key="4">
    <source>
        <dbReference type="Google" id="ProtNLM"/>
    </source>
</evidence>
<dbReference type="Gene3D" id="1.10.10.10">
    <property type="entry name" value="Winged helix-like DNA-binding domain superfamily/Winged helix DNA-binding domain"/>
    <property type="match status" value="1"/>
</dbReference>
<keyword evidence="1" id="KW-1133">Transmembrane helix</keyword>
<comment type="caution">
    <text evidence="2">The sequence shown here is derived from an EMBL/GenBank/DDBJ whole genome shotgun (WGS) entry which is preliminary data.</text>
</comment>
<dbReference type="RefSeq" id="WP_377279625.1">
    <property type="nucleotide sequence ID" value="NZ_JBHSGL010000014.1"/>
</dbReference>
<protein>
    <recommendedName>
        <fullName evidence="4">Sigma-70 family RNA polymerase sigma factor</fullName>
    </recommendedName>
</protein>
<feature type="transmembrane region" description="Helical" evidence="1">
    <location>
        <begin position="182"/>
        <end position="203"/>
    </location>
</feature>
<proteinExistence type="predicted"/>
<sequence>MIKQAQIEELQRFGYQNGVAEDNLGSFLRRTMERVKIRGPLDESQIDPLQAAAKEVIRYTGEINDGTLLGFQEDRNIHKAIQGLAQPQRILVLLHLVNGKTLHETTQILELDEQEAAELVDTARIKLRSELQLKDQQQLDQRLEFAAKSYKRIKLPSLAPIATIEAAIHQATPQKHKLNKPVIWLVAASVALLAVMVGASFFIDSFRLPSMNQAQEGQLTRELAEDMEQQYTDTRQAAKQRLGLSEGAYSQFQYVSAADRQKETVFSTSNLKAQQHDAEAFQQQVTELLWMAETPKGMAELAGNSGSMLTAEVDRFLKLYVEKTGELQNLAQDILTEHQEQLPQQPEAYSDPLALLNDMPNAPEELTQLLTAWPEYGLNFRTVNEGQSYSATRNTDMLQRLPQFQGHSFAYYYLQLLTDYPYFDQTGWLIEPHILIEKLHTMLFLLIDELTDSSLKQDLEVMYEQTFWQIIKGAESEIYEDGQVKPEIRTLWRSLTSYDSAAIILLPVIEEMEQSNWTRSATLDELEYGTSLEMLHLVRNGDLQVTLPNGDFPLETETLNLKGFDYNRVAELYARFTDGHDRSVLAGVQPMDIYLLYFYANQQQDAETMWHLQSDSQLKPELEDYLAKWQALPELTDNVLSIEMTNQQQRIVEKIVLHPVLAYEDQTELTHLANPHQLQLVTESDHIWLIQYEQKETVEGRNPALEQQGKDAYMQLKQQKELPLDTEPLVVAYALLHAVDKEDGEAVNQLLRTSVEEMDVDFWRNFASSHQIAGFENMESMVFSASDLNMQEATIGNLQILYETETGEQLYEFLQMLKTESGWRFENFLNY</sequence>
<evidence type="ECO:0000313" key="2">
    <source>
        <dbReference type="EMBL" id="MFC4713886.1"/>
    </source>
</evidence>